<evidence type="ECO:0000313" key="1">
    <source>
        <dbReference type="EMBL" id="SEG12372.1"/>
    </source>
</evidence>
<dbReference type="Gene3D" id="3.40.50.1820">
    <property type="entry name" value="alpha/beta hydrolase"/>
    <property type="match status" value="1"/>
</dbReference>
<sequence>MTKIRNHIVVPIALSIILIISSWNNGLDSVVGPIPQRPSYDNPSMWYIQSRGGEADLFYIISTETGDHMMGGDTCHLADIYNMELRKPMQKEMTAVDSFYSDKLNYFSPYYRQVSMDSWADSEKAFARLPITVSDVKRSWQYYLEHFNQGRPFIIAGFSQGALAALEIVKHMPDSVMKRMVAAYVIGYKVGQEDLDSFPNIRLAQGATDTGVTISFNSVKSPESILYISKNTKACINPVNWRTDSVRTQFVLYGRKKNDTLSVHCDPKSRHIIVEGYQQKNIMPIIGCRGNYHDMELKFYYPYIRRNMADRVAAFMKRE</sequence>
<dbReference type="SUPFAM" id="SSF53474">
    <property type="entry name" value="alpha/beta-Hydrolases"/>
    <property type="match status" value="1"/>
</dbReference>
<dbReference type="AlphaFoldDB" id="A0A1H5XKW7"/>
<dbReference type="InterPro" id="IPR029058">
    <property type="entry name" value="AB_hydrolase_fold"/>
</dbReference>
<dbReference type="InterPro" id="IPR021440">
    <property type="entry name" value="DUF3089"/>
</dbReference>
<dbReference type="Proteomes" id="UP000236735">
    <property type="component" value="Unassembled WGS sequence"/>
</dbReference>
<reference evidence="1 2" key="1">
    <citation type="submission" date="2016-10" db="EMBL/GenBank/DDBJ databases">
        <authorList>
            <person name="de Groot N.N."/>
        </authorList>
    </citation>
    <scope>NUCLEOTIDE SEQUENCE [LARGE SCALE GENOMIC DNA]</scope>
    <source>
        <strain evidence="1 2">AR32</strain>
    </source>
</reference>
<evidence type="ECO:0000313" key="2">
    <source>
        <dbReference type="Proteomes" id="UP000236735"/>
    </source>
</evidence>
<protein>
    <recommendedName>
        <fullName evidence="3">DUF3089 domain-containing protein</fullName>
    </recommendedName>
</protein>
<name>A0A1H5XKW7_XYLRU</name>
<dbReference type="EMBL" id="FNUV01000010">
    <property type="protein sequence ID" value="SEG12372.1"/>
    <property type="molecule type" value="Genomic_DNA"/>
</dbReference>
<evidence type="ECO:0008006" key="3">
    <source>
        <dbReference type="Google" id="ProtNLM"/>
    </source>
</evidence>
<accession>A0A1H5XKW7</accession>
<dbReference type="Pfam" id="PF11288">
    <property type="entry name" value="DUF3089"/>
    <property type="match status" value="1"/>
</dbReference>
<gene>
    <name evidence="1" type="ORF">SAMN05216354_0021</name>
</gene>
<proteinExistence type="predicted"/>
<organism evidence="1 2">
    <name type="scientific">Xylanibacter ruminicola</name>
    <name type="common">Prevotella ruminicola</name>
    <dbReference type="NCBI Taxonomy" id="839"/>
    <lineage>
        <taxon>Bacteria</taxon>
        <taxon>Pseudomonadati</taxon>
        <taxon>Bacteroidota</taxon>
        <taxon>Bacteroidia</taxon>
        <taxon>Bacteroidales</taxon>
        <taxon>Prevotellaceae</taxon>
        <taxon>Xylanibacter</taxon>
    </lineage>
</organism>
<dbReference type="RefSeq" id="WP_103916275.1">
    <property type="nucleotide sequence ID" value="NZ_FNUV01000010.1"/>
</dbReference>